<dbReference type="Pfam" id="PF00345">
    <property type="entry name" value="PapD_N"/>
    <property type="match status" value="1"/>
</dbReference>
<evidence type="ECO:0000256" key="5">
    <source>
        <dbReference type="ARBA" id="ARBA00023186"/>
    </source>
</evidence>
<dbReference type="InterPro" id="IPR001829">
    <property type="entry name" value="Pili_assmbl_chaperone_bac"/>
</dbReference>
<dbReference type="PRINTS" id="PR00969">
    <property type="entry name" value="CHAPERONPILI"/>
</dbReference>
<keyword evidence="5" id="KW-0143">Chaperone</keyword>
<dbReference type="GO" id="GO:0030288">
    <property type="term" value="C:outer membrane-bounded periplasmic space"/>
    <property type="evidence" value="ECO:0007669"/>
    <property type="project" value="InterPro"/>
</dbReference>
<feature type="domain" description="Pili assembly chaperone C-terminal" evidence="7">
    <location>
        <begin position="172"/>
        <end position="230"/>
    </location>
</feature>
<dbReference type="Gene3D" id="2.60.40.10">
    <property type="entry name" value="Immunoglobulins"/>
    <property type="match status" value="2"/>
</dbReference>
<dbReference type="GeneID" id="30322103"/>
<evidence type="ECO:0000256" key="4">
    <source>
        <dbReference type="ARBA" id="ARBA00022764"/>
    </source>
</evidence>
<dbReference type="InterPro" id="IPR016148">
    <property type="entry name" value="Pili_assmbl_chaperone_C"/>
</dbReference>
<dbReference type="PANTHER" id="PTHR30251">
    <property type="entry name" value="PILUS ASSEMBLY CHAPERONE"/>
    <property type="match status" value="1"/>
</dbReference>
<evidence type="ECO:0000256" key="2">
    <source>
        <dbReference type="ARBA" id="ARBA00007399"/>
    </source>
</evidence>
<dbReference type="PANTHER" id="PTHR30251:SF2">
    <property type="entry name" value="FIMBRIAL CHAPERONE YADV-RELATED"/>
    <property type="match status" value="1"/>
</dbReference>
<sequence>MSQLLKFGCSIFLLLLTKIAVAAGVGINATRVIYPEKNQSVSIGVRNTSQDNVYLLQTRVLSDLKGGEQKIFHASPPIFRMEPDSLHKVRIKGDTATLPKDRESVFYFQATAIPSSKLVADHSSEGHLSAGMKISMTNTIKLFYRPAGLAMTPSVAGRSLQVMLSPGGIKLKNTSPYYLSFAEITVNGKALSLKENQQEMLAPFSEASYGSNERSGDVRWKVINDLGGIESYQATLS</sequence>
<dbReference type="RefSeq" id="WP_024485646.1">
    <property type="nucleotide sequence ID" value="NZ_CAMKUH010000004.1"/>
</dbReference>
<dbReference type="GO" id="GO:0071555">
    <property type="term" value="P:cell wall organization"/>
    <property type="evidence" value="ECO:0007669"/>
    <property type="project" value="InterPro"/>
</dbReference>
<evidence type="ECO:0000256" key="3">
    <source>
        <dbReference type="ARBA" id="ARBA00022729"/>
    </source>
</evidence>
<evidence type="ECO:0000259" key="7">
    <source>
        <dbReference type="Pfam" id="PF02753"/>
    </source>
</evidence>
<dbReference type="InterPro" id="IPR016147">
    <property type="entry name" value="Pili_assmbl_chaperone_N"/>
</dbReference>
<evidence type="ECO:0000259" key="6">
    <source>
        <dbReference type="Pfam" id="PF00345"/>
    </source>
</evidence>
<accession>A0A0F7HDZ6</accession>
<keyword evidence="3" id="KW-0732">Signal</keyword>
<evidence type="ECO:0000313" key="8">
    <source>
        <dbReference type="EMBL" id="VTR39362.1"/>
    </source>
</evidence>
<dbReference type="InterPro" id="IPR013783">
    <property type="entry name" value="Ig-like_fold"/>
</dbReference>
<comment type="subcellular location">
    <subcellularLocation>
        <location evidence="1">Periplasm</location>
    </subcellularLocation>
</comment>
<keyword evidence="4" id="KW-0574">Periplasm</keyword>
<reference evidence="8" key="1">
    <citation type="submission" date="2019-05" db="EMBL/GenBank/DDBJ databases">
        <authorList>
            <consortium name="Pathogen Informatics"/>
        </authorList>
    </citation>
    <scope>NUCLEOTIDE SEQUENCE [LARGE SCALE GENOMIC DNA]</scope>
    <source>
        <strain evidence="8">NCTC12965</strain>
    </source>
</reference>
<comment type="similarity">
    <text evidence="2">Belongs to the periplasmic pilus chaperone family.</text>
</comment>
<gene>
    <name evidence="8" type="primary">fimC_5</name>
    <name evidence="8" type="ORF">NCTC12965_04363</name>
</gene>
<dbReference type="SUPFAM" id="SSF49354">
    <property type="entry name" value="PapD-like"/>
    <property type="match status" value="1"/>
</dbReference>
<protein>
    <submittedName>
        <fullName evidence="8">Chaperone protein fimC</fullName>
    </submittedName>
</protein>
<proteinExistence type="inferred from homology"/>
<dbReference type="InterPro" id="IPR050643">
    <property type="entry name" value="Periplasmic_pilus_chap"/>
</dbReference>
<dbReference type="InterPro" id="IPR008962">
    <property type="entry name" value="PapD-like_sf"/>
</dbReference>
<dbReference type="SUPFAM" id="SSF49584">
    <property type="entry name" value="Periplasmic chaperone C-domain"/>
    <property type="match status" value="1"/>
</dbReference>
<dbReference type="AlphaFoldDB" id="A0A0F7HDZ6"/>
<feature type="domain" description="Pili assembly chaperone N-terminal" evidence="6">
    <location>
        <begin position="24"/>
        <end position="149"/>
    </location>
</feature>
<dbReference type="KEGG" id="sfw:WN53_18140"/>
<evidence type="ECO:0000256" key="1">
    <source>
        <dbReference type="ARBA" id="ARBA00004418"/>
    </source>
</evidence>
<dbReference type="EMBL" id="CABEEZ010000096">
    <property type="protein sequence ID" value="VTR39362.1"/>
    <property type="molecule type" value="Genomic_DNA"/>
</dbReference>
<dbReference type="InterPro" id="IPR036316">
    <property type="entry name" value="Pili_assmbl_chap_C_dom_sf"/>
</dbReference>
<dbReference type="Pfam" id="PF02753">
    <property type="entry name" value="PapD_C"/>
    <property type="match status" value="1"/>
</dbReference>
<name>A0A0F7HDZ6_SERFO</name>
<organism evidence="8">
    <name type="scientific">Serratia fonticola</name>
    <dbReference type="NCBI Taxonomy" id="47917"/>
    <lineage>
        <taxon>Bacteria</taxon>
        <taxon>Pseudomonadati</taxon>
        <taxon>Pseudomonadota</taxon>
        <taxon>Gammaproteobacteria</taxon>
        <taxon>Enterobacterales</taxon>
        <taxon>Yersiniaceae</taxon>
        <taxon>Serratia</taxon>
    </lineage>
</organism>